<protein>
    <recommendedName>
        <fullName evidence="4">DUF2780 domain-containing protein</fullName>
    </recommendedName>
</protein>
<accession>A0A1E7ZFF1</accession>
<dbReference type="Pfam" id="PF11075">
    <property type="entry name" value="DUF2780"/>
    <property type="match status" value="1"/>
</dbReference>
<proteinExistence type="predicted"/>
<evidence type="ECO:0000313" key="2">
    <source>
        <dbReference type="EMBL" id="OFC72241.1"/>
    </source>
</evidence>
<dbReference type="STRING" id="1656094.BFC18_04030"/>
<keyword evidence="1" id="KW-0732">Signal</keyword>
<gene>
    <name evidence="2" type="ORF">BFC18_04030</name>
</gene>
<dbReference type="RefSeq" id="WP_070123662.1">
    <property type="nucleotide sequence ID" value="NZ_MDHN01000006.1"/>
</dbReference>
<feature type="signal peptide" evidence="1">
    <location>
        <begin position="1"/>
        <end position="21"/>
    </location>
</feature>
<evidence type="ECO:0000313" key="3">
    <source>
        <dbReference type="Proteomes" id="UP000175691"/>
    </source>
</evidence>
<dbReference type="OrthoDB" id="6334940at2"/>
<comment type="caution">
    <text evidence="2">The sequence shown here is derived from an EMBL/GenBank/DDBJ whole genome shotgun (WGS) entry which is preliminary data.</text>
</comment>
<evidence type="ECO:0000256" key="1">
    <source>
        <dbReference type="SAM" id="SignalP"/>
    </source>
</evidence>
<organism evidence="2 3">
    <name type="scientific">Alteromonas confluentis</name>
    <dbReference type="NCBI Taxonomy" id="1656094"/>
    <lineage>
        <taxon>Bacteria</taxon>
        <taxon>Pseudomonadati</taxon>
        <taxon>Pseudomonadota</taxon>
        <taxon>Gammaproteobacteria</taxon>
        <taxon>Alteromonadales</taxon>
        <taxon>Alteromonadaceae</taxon>
        <taxon>Alteromonas/Salinimonas group</taxon>
        <taxon>Alteromonas</taxon>
    </lineage>
</organism>
<sequence length="194" mass="20127">MKALSIAAITVSLVMSSHAYAGVNQQTLSGLLNSKKPAESTATTSALMDLQGTDIMGLVTSVSENLGVTEAQSQGGIASVFNYVKGNLSSGDFSSLSDSLPGLDSLMSMVPETTTAGSTSGKSSSLSGLLNKASEYSGSMKSINDLKNQFEALGLTPEMISSFVSQISTYLQSEEGQQTQSLFRSGLDKLVSNL</sequence>
<keyword evidence="3" id="KW-1185">Reference proteome</keyword>
<dbReference type="Proteomes" id="UP000175691">
    <property type="component" value="Unassembled WGS sequence"/>
</dbReference>
<dbReference type="EMBL" id="MDHN01000006">
    <property type="protein sequence ID" value="OFC72241.1"/>
    <property type="molecule type" value="Genomic_DNA"/>
</dbReference>
<feature type="chain" id="PRO_5009209811" description="DUF2780 domain-containing protein" evidence="1">
    <location>
        <begin position="22"/>
        <end position="194"/>
    </location>
</feature>
<reference evidence="2 3" key="1">
    <citation type="submission" date="2016-08" db="EMBL/GenBank/DDBJ databases">
        <authorList>
            <person name="Seilhamer J.J."/>
        </authorList>
    </citation>
    <scope>NUCLEOTIDE SEQUENCE [LARGE SCALE GENOMIC DNA]</scope>
    <source>
        <strain evidence="2 3">KCTC 42603</strain>
    </source>
</reference>
<dbReference type="InterPro" id="IPR021302">
    <property type="entry name" value="DUF2780_VcgC/VcgE"/>
</dbReference>
<dbReference type="AlphaFoldDB" id="A0A1E7ZFF1"/>
<name>A0A1E7ZFF1_9ALTE</name>
<evidence type="ECO:0008006" key="4">
    <source>
        <dbReference type="Google" id="ProtNLM"/>
    </source>
</evidence>